<sequence length="127" mass="14090">MIPFVLEILGRSDVVEALAWFSRRKNTGLCVLSGSRIVANVTLRQPSVTPGATVTFHDRFDVLSLSATLFLHASPTIALSAFAVSLVGPPGQIISEKEPRREGRRSEKEARKIREKNKKKHELQLTI</sequence>
<reference evidence="7 8" key="1">
    <citation type="journal article" date="2012" name="Nat. Biotechnol.">
        <title>Draft genome sequence of pigeonpea (Cajanus cajan), an orphan legume crop of resource-poor farmers.</title>
        <authorList>
            <person name="Varshney R.K."/>
            <person name="Chen W."/>
            <person name="Li Y."/>
            <person name="Bharti A.K."/>
            <person name="Saxena R.K."/>
            <person name="Schlueter J.A."/>
            <person name="Donoghue M.T."/>
            <person name="Azam S."/>
            <person name="Fan G."/>
            <person name="Whaley A.M."/>
            <person name="Farmer A.D."/>
            <person name="Sheridan J."/>
            <person name="Iwata A."/>
            <person name="Tuteja R."/>
            <person name="Penmetsa R.V."/>
            <person name="Wu W."/>
            <person name="Upadhyaya H.D."/>
            <person name="Yang S.P."/>
            <person name="Shah T."/>
            <person name="Saxena K.B."/>
            <person name="Michael T."/>
            <person name="McCombie W.R."/>
            <person name="Yang B."/>
            <person name="Zhang G."/>
            <person name="Yang H."/>
            <person name="Wang J."/>
            <person name="Spillane C."/>
            <person name="Cook D.R."/>
            <person name="May G.D."/>
            <person name="Xu X."/>
            <person name="Jackson S.A."/>
        </authorList>
    </citation>
    <scope>NUCLEOTIDE SEQUENCE [LARGE SCALE GENOMIC DNA]</scope>
    <source>
        <strain evidence="8">cv. Asha</strain>
    </source>
</reference>
<evidence type="ECO:0000256" key="1">
    <source>
        <dbReference type="ARBA" id="ARBA00023015"/>
    </source>
</evidence>
<evidence type="ECO:0000313" key="8">
    <source>
        <dbReference type="Proteomes" id="UP000075243"/>
    </source>
</evidence>
<dbReference type="GO" id="GO:0003700">
    <property type="term" value="F:DNA-binding transcription factor activity"/>
    <property type="evidence" value="ECO:0007669"/>
    <property type="project" value="TreeGrafter"/>
</dbReference>
<dbReference type="Pfam" id="PF03479">
    <property type="entry name" value="PCC"/>
    <property type="match status" value="1"/>
</dbReference>
<dbReference type="PANTHER" id="PTHR31100">
    <property type="entry name" value="AT-HOOK MOTIF NUCLEAR-LOCALIZED PROTEIN 15"/>
    <property type="match status" value="1"/>
</dbReference>
<keyword evidence="3" id="KW-0804">Transcription</keyword>
<dbReference type="CDD" id="cd11378">
    <property type="entry name" value="DUF296"/>
    <property type="match status" value="1"/>
</dbReference>
<keyword evidence="2 7" id="KW-0238">DNA-binding</keyword>
<dbReference type="PROSITE" id="PS51742">
    <property type="entry name" value="PPC"/>
    <property type="match status" value="1"/>
</dbReference>
<keyword evidence="1" id="KW-0805">Transcription regulation</keyword>
<dbReference type="Gramene" id="C.cajan_10577.t">
    <property type="protein sequence ID" value="C.cajan_10577.t.cds1"/>
    <property type="gene ID" value="C.cajan_10577"/>
</dbReference>
<feature type="compositionally biased region" description="Basic and acidic residues" evidence="5">
    <location>
        <begin position="95"/>
        <end position="112"/>
    </location>
</feature>
<evidence type="ECO:0000256" key="3">
    <source>
        <dbReference type="ARBA" id="ARBA00023163"/>
    </source>
</evidence>
<dbReference type="GO" id="GO:0005634">
    <property type="term" value="C:nucleus"/>
    <property type="evidence" value="ECO:0007669"/>
    <property type="project" value="TreeGrafter"/>
</dbReference>
<keyword evidence="4" id="KW-0539">Nucleus</keyword>
<dbReference type="AlphaFoldDB" id="A0A151TX75"/>
<dbReference type="PANTHER" id="PTHR31100:SF69">
    <property type="entry name" value="AT-HOOK MOTIF NUCLEAR-LOCALIZED PROTEIN 17-RELATED"/>
    <property type="match status" value="1"/>
</dbReference>
<feature type="region of interest" description="Disordered" evidence="5">
    <location>
        <begin position="94"/>
        <end position="127"/>
    </location>
</feature>
<dbReference type="GO" id="GO:0003680">
    <property type="term" value="F:minor groove of adenine-thymine-rich DNA binding"/>
    <property type="evidence" value="ECO:0007669"/>
    <property type="project" value="InterPro"/>
</dbReference>
<dbReference type="EMBL" id="CM003605">
    <property type="protein sequence ID" value="KYP71618.1"/>
    <property type="molecule type" value="Genomic_DNA"/>
</dbReference>
<protein>
    <submittedName>
        <fullName evidence="7">DNA-binding protein ESCAROLA</fullName>
    </submittedName>
</protein>
<dbReference type="STRING" id="3821.A0A151TX75"/>
<evidence type="ECO:0000259" key="6">
    <source>
        <dbReference type="PROSITE" id="PS51742"/>
    </source>
</evidence>
<evidence type="ECO:0000256" key="4">
    <source>
        <dbReference type="ARBA" id="ARBA00023242"/>
    </source>
</evidence>
<evidence type="ECO:0000256" key="2">
    <source>
        <dbReference type="ARBA" id="ARBA00023125"/>
    </source>
</evidence>
<dbReference type="SUPFAM" id="SSF117856">
    <property type="entry name" value="AF0104/ALDC/Ptd012-like"/>
    <property type="match status" value="1"/>
</dbReference>
<proteinExistence type="predicted"/>
<name>A0A151TX75_CAJCA</name>
<dbReference type="InterPro" id="IPR014476">
    <property type="entry name" value="AHL15-29"/>
</dbReference>
<dbReference type="Proteomes" id="UP000075243">
    <property type="component" value="Chromosome 3"/>
</dbReference>
<keyword evidence="8" id="KW-1185">Reference proteome</keyword>
<gene>
    <name evidence="7" type="ORF">KK1_010885</name>
</gene>
<accession>A0A151TX75</accession>
<evidence type="ECO:0000313" key="7">
    <source>
        <dbReference type="EMBL" id="KYP71618.1"/>
    </source>
</evidence>
<dbReference type="Gene3D" id="3.30.1330.80">
    <property type="entry name" value="Hypothetical protein, similar to alpha- acetolactate decarboxylase, domain 2"/>
    <property type="match status" value="1"/>
</dbReference>
<feature type="domain" description="PPC" evidence="6">
    <location>
        <begin position="1"/>
        <end position="127"/>
    </location>
</feature>
<dbReference type="InterPro" id="IPR005175">
    <property type="entry name" value="PPC_dom"/>
</dbReference>
<evidence type="ECO:0000256" key="5">
    <source>
        <dbReference type="SAM" id="MobiDB-lite"/>
    </source>
</evidence>
<organism evidence="7 8">
    <name type="scientific">Cajanus cajan</name>
    <name type="common">Pigeon pea</name>
    <name type="synonym">Cajanus indicus</name>
    <dbReference type="NCBI Taxonomy" id="3821"/>
    <lineage>
        <taxon>Eukaryota</taxon>
        <taxon>Viridiplantae</taxon>
        <taxon>Streptophyta</taxon>
        <taxon>Embryophyta</taxon>
        <taxon>Tracheophyta</taxon>
        <taxon>Spermatophyta</taxon>
        <taxon>Magnoliopsida</taxon>
        <taxon>eudicotyledons</taxon>
        <taxon>Gunneridae</taxon>
        <taxon>Pentapetalae</taxon>
        <taxon>rosids</taxon>
        <taxon>fabids</taxon>
        <taxon>Fabales</taxon>
        <taxon>Fabaceae</taxon>
        <taxon>Papilionoideae</taxon>
        <taxon>50 kb inversion clade</taxon>
        <taxon>NPAAA clade</taxon>
        <taxon>indigoferoid/millettioid clade</taxon>
        <taxon>Phaseoleae</taxon>
        <taxon>Cajanus</taxon>
    </lineage>
</organism>